<organism evidence="1 2">
    <name type="scientific">Sulfitobacter guttiformis</name>
    <dbReference type="NCBI Taxonomy" id="74349"/>
    <lineage>
        <taxon>Bacteria</taxon>
        <taxon>Pseudomonadati</taxon>
        <taxon>Pseudomonadota</taxon>
        <taxon>Alphaproteobacteria</taxon>
        <taxon>Rhodobacterales</taxon>
        <taxon>Roseobacteraceae</taxon>
        <taxon>Sulfitobacter</taxon>
    </lineage>
</organism>
<dbReference type="STRING" id="1443111.Z949_3173"/>
<accession>A0A420DQL1</accession>
<sequence>MKYPLILLSLLAACNTAGPHFRGLPAKTVTVDGSTFDVRVRGELAEAIRTNSEYAPRFGPIRERAGRAMELVSGCEVREVRGDQAQATGILRCGAGGHRVPVVVPVAFDCVPLRGTELQQLGGVSVEIECAAAL</sequence>
<keyword evidence="2" id="KW-1185">Reference proteome</keyword>
<dbReference type="AlphaFoldDB" id="A0A420DQL1"/>
<gene>
    <name evidence="1" type="ORF">C8N30_1169</name>
</gene>
<proteinExistence type="predicted"/>
<dbReference type="Proteomes" id="UP000284407">
    <property type="component" value="Unassembled WGS sequence"/>
</dbReference>
<name>A0A420DQL1_9RHOB</name>
<protein>
    <submittedName>
        <fullName evidence="1">Uncharacterized protein</fullName>
    </submittedName>
</protein>
<dbReference type="EMBL" id="RAQK01000001">
    <property type="protein sequence ID" value="RKE96604.1"/>
    <property type="molecule type" value="Genomic_DNA"/>
</dbReference>
<evidence type="ECO:0000313" key="2">
    <source>
        <dbReference type="Proteomes" id="UP000284407"/>
    </source>
</evidence>
<reference evidence="1 2" key="1">
    <citation type="submission" date="2018-09" db="EMBL/GenBank/DDBJ databases">
        <title>Genomic Encyclopedia of Archaeal and Bacterial Type Strains, Phase II (KMG-II): from individual species to whole genera.</title>
        <authorList>
            <person name="Goeker M."/>
        </authorList>
    </citation>
    <scope>NUCLEOTIDE SEQUENCE [LARGE SCALE GENOMIC DNA]</scope>
    <source>
        <strain evidence="1 2">DSM 11458</strain>
    </source>
</reference>
<comment type="caution">
    <text evidence="1">The sequence shown here is derived from an EMBL/GenBank/DDBJ whole genome shotgun (WGS) entry which is preliminary data.</text>
</comment>
<evidence type="ECO:0000313" key="1">
    <source>
        <dbReference type="EMBL" id="RKE96604.1"/>
    </source>
</evidence>